<dbReference type="GO" id="GO:0045335">
    <property type="term" value="C:phagocytic vesicle"/>
    <property type="evidence" value="ECO:0007669"/>
    <property type="project" value="TreeGrafter"/>
</dbReference>
<dbReference type="EMBL" id="QKXF01000565">
    <property type="protein sequence ID" value="RQM10616.1"/>
    <property type="molecule type" value="Genomic_DNA"/>
</dbReference>
<proteinExistence type="inferred from homology"/>
<dbReference type="GO" id="GO:0090385">
    <property type="term" value="P:phagosome-lysosome fusion"/>
    <property type="evidence" value="ECO:0007669"/>
    <property type="project" value="TreeGrafter"/>
</dbReference>
<evidence type="ECO:0000256" key="4">
    <source>
        <dbReference type="SAM" id="MobiDB-lite"/>
    </source>
</evidence>
<dbReference type="SMART" id="SM00175">
    <property type="entry name" value="RAB"/>
    <property type="match status" value="1"/>
</dbReference>
<dbReference type="Gene3D" id="3.40.50.300">
    <property type="entry name" value="P-loop containing nucleotide triphosphate hydrolases"/>
    <property type="match status" value="1"/>
</dbReference>
<keyword evidence="2" id="KW-0547">Nucleotide-binding</keyword>
<dbReference type="NCBIfam" id="TIGR00231">
    <property type="entry name" value="small_GTP"/>
    <property type="match status" value="1"/>
</dbReference>
<dbReference type="PROSITE" id="PS51421">
    <property type="entry name" value="RAS"/>
    <property type="match status" value="1"/>
</dbReference>
<dbReference type="InterPro" id="IPR005225">
    <property type="entry name" value="Small_GTP-bd"/>
</dbReference>
<dbReference type="SMART" id="SM00174">
    <property type="entry name" value="RHO"/>
    <property type="match status" value="1"/>
</dbReference>
<sequence length="362" mass="40793">MNDFSDVAAMFSSKHSARILLQHRSSVCSVDGDTEARSLSDVEIDRDLSCKKDKSLMPGVALNQHVNVVTTSLSLEEVERQLAELDNAPVITKEEMNDMLAEQLDEFESSDSDDSIDSSSSNESEKVIMKVLIIGNARCGKTSTIRRFTEDEFHEEYVSTIGADFVEKIIQYDDQLSLSLQLWDIAGQDRFAKFTRGYFREAKGAVIVCDITRANTLDAVVNWKKEIDTCCKDLNQGTEIPVVMIANKSDLLIDPMGALDLGVSMQKCVDKNNIVEWFRASAKSGEHIDDAFRCLIDCMVENHRAEKEKEKEMEMEKKKEKEKIDDDTAKKEESPAPEIIRLSRMPHQHRAVKQHGVACDCN</sequence>
<evidence type="ECO:0000256" key="3">
    <source>
        <dbReference type="ARBA" id="ARBA00023134"/>
    </source>
</evidence>
<dbReference type="SMART" id="SM00176">
    <property type="entry name" value="RAN"/>
    <property type="match status" value="1"/>
</dbReference>
<dbReference type="GO" id="GO:0003924">
    <property type="term" value="F:GTPase activity"/>
    <property type="evidence" value="ECO:0007669"/>
    <property type="project" value="InterPro"/>
</dbReference>
<dbReference type="InterPro" id="IPR027417">
    <property type="entry name" value="P-loop_NTPase"/>
</dbReference>
<evidence type="ECO:0000313" key="6">
    <source>
        <dbReference type="Proteomes" id="UP000286097"/>
    </source>
</evidence>
<dbReference type="PROSITE" id="PS51419">
    <property type="entry name" value="RAB"/>
    <property type="match status" value="1"/>
</dbReference>
<evidence type="ECO:0000256" key="2">
    <source>
        <dbReference type="ARBA" id="ARBA00022741"/>
    </source>
</evidence>
<protein>
    <submittedName>
        <fullName evidence="5">Uncharacterized protein</fullName>
    </submittedName>
</protein>
<dbReference type="OrthoDB" id="245989at2759"/>
<dbReference type="PRINTS" id="PR00449">
    <property type="entry name" value="RASTRNSFRMNG"/>
</dbReference>
<dbReference type="AlphaFoldDB" id="A0A3R8CMN1"/>
<dbReference type="VEuPathDB" id="FungiDB:DD237_002889"/>
<dbReference type="GO" id="GO:0005770">
    <property type="term" value="C:late endosome"/>
    <property type="evidence" value="ECO:0007669"/>
    <property type="project" value="TreeGrafter"/>
</dbReference>
<dbReference type="FunFam" id="3.40.50.300:FF:002860">
    <property type="entry name" value="Rab32/ GTPase"/>
    <property type="match status" value="1"/>
</dbReference>
<dbReference type="GO" id="GO:0008333">
    <property type="term" value="P:endosome to lysosome transport"/>
    <property type="evidence" value="ECO:0007669"/>
    <property type="project" value="TreeGrafter"/>
</dbReference>
<dbReference type="GO" id="GO:0005525">
    <property type="term" value="F:GTP binding"/>
    <property type="evidence" value="ECO:0007669"/>
    <property type="project" value="UniProtKB-KW"/>
</dbReference>
<dbReference type="SMART" id="SM00173">
    <property type="entry name" value="RAS"/>
    <property type="match status" value="1"/>
</dbReference>
<feature type="region of interest" description="Disordered" evidence="4">
    <location>
        <begin position="307"/>
        <end position="362"/>
    </location>
</feature>
<name>A0A3R8CMN1_9STRA</name>
<dbReference type="Proteomes" id="UP000286097">
    <property type="component" value="Unassembled WGS sequence"/>
</dbReference>
<dbReference type="PROSITE" id="PS51417">
    <property type="entry name" value="ARF"/>
    <property type="match status" value="1"/>
</dbReference>
<feature type="compositionally biased region" description="Basic and acidic residues" evidence="4">
    <location>
        <begin position="307"/>
        <end position="334"/>
    </location>
</feature>
<dbReference type="Pfam" id="PF00071">
    <property type="entry name" value="Ras"/>
    <property type="match status" value="1"/>
</dbReference>
<comment type="similarity">
    <text evidence="1">Belongs to the small GTPase superfamily. Rab family.</text>
</comment>
<keyword evidence="3" id="KW-0342">GTP-binding</keyword>
<dbReference type="SUPFAM" id="SSF52540">
    <property type="entry name" value="P-loop containing nucleoside triphosphate hydrolases"/>
    <property type="match status" value="1"/>
</dbReference>
<dbReference type="PANTHER" id="PTHR47981">
    <property type="entry name" value="RAB FAMILY"/>
    <property type="match status" value="1"/>
</dbReference>
<dbReference type="GO" id="GO:0005764">
    <property type="term" value="C:lysosome"/>
    <property type="evidence" value="ECO:0007669"/>
    <property type="project" value="TreeGrafter"/>
</dbReference>
<accession>A0A3R8CMN1</accession>
<evidence type="ECO:0000313" key="5">
    <source>
        <dbReference type="EMBL" id="RQM10616.1"/>
    </source>
</evidence>
<evidence type="ECO:0000256" key="1">
    <source>
        <dbReference type="ARBA" id="ARBA00006270"/>
    </source>
</evidence>
<feature type="compositionally biased region" description="Basic residues" evidence="4">
    <location>
        <begin position="344"/>
        <end position="353"/>
    </location>
</feature>
<comment type="caution">
    <text evidence="5">The sequence shown here is derived from an EMBL/GenBank/DDBJ whole genome shotgun (WGS) entry which is preliminary data.</text>
</comment>
<dbReference type="InterPro" id="IPR001806">
    <property type="entry name" value="Small_GTPase"/>
</dbReference>
<dbReference type="PANTHER" id="PTHR47981:SF39">
    <property type="entry name" value="RAS-RELATED PROTEIN RAB"/>
    <property type="match status" value="1"/>
</dbReference>
<reference evidence="5 6" key="1">
    <citation type="submission" date="2018-06" db="EMBL/GenBank/DDBJ databases">
        <title>Comparative genomics of downy mildews reveals potential adaptations to biotrophy.</title>
        <authorList>
            <person name="Fletcher K."/>
            <person name="Klosterman S.J."/>
            <person name="Derevnina L."/>
            <person name="Martin F."/>
            <person name="Koike S."/>
            <person name="Reyes Chin-Wo S."/>
            <person name="Mou B."/>
            <person name="Michelmore R."/>
        </authorList>
    </citation>
    <scope>NUCLEOTIDE SEQUENCE [LARGE SCALE GENOMIC DNA]</scope>
    <source>
        <strain evidence="5 6">R13</strain>
    </source>
</reference>
<organism evidence="5 6">
    <name type="scientific">Peronospora effusa</name>
    <dbReference type="NCBI Taxonomy" id="542832"/>
    <lineage>
        <taxon>Eukaryota</taxon>
        <taxon>Sar</taxon>
        <taxon>Stramenopiles</taxon>
        <taxon>Oomycota</taxon>
        <taxon>Peronosporomycetes</taxon>
        <taxon>Peronosporales</taxon>
        <taxon>Peronosporaceae</taxon>
        <taxon>Peronospora</taxon>
    </lineage>
</organism>
<gene>
    <name evidence="5" type="ORF">DD237_002889</name>
</gene>